<evidence type="ECO:0000313" key="2">
    <source>
        <dbReference type="EMBL" id="MYM19550.1"/>
    </source>
</evidence>
<keyword evidence="1" id="KW-0812">Transmembrane</keyword>
<feature type="transmembrane region" description="Helical" evidence="1">
    <location>
        <begin position="121"/>
        <end position="143"/>
    </location>
</feature>
<dbReference type="AlphaFoldDB" id="A0A6N9H653"/>
<organism evidence="2 3">
    <name type="scientific">Brevibacterium rongguiense</name>
    <dbReference type="NCBI Taxonomy" id="2695267"/>
    <lineage>
        <taxon>Bacteria</taxon>
        <taxon>Bacillati</taxon>
        <taxon>Actinomycetota</taxon>
        <taxon>Actinomycetes</taxon>
        <taxon>Micrococcales</taxon>
        <taxon>Brevibacteriaceae</taxon>
        <taxon>Brevibacterium</taxon>
    </lineage>
</organism>
<feature type="transmembrane region" description="Helical" evidence="1">
    <location>
        <begin position="33"/>
        <end position="55"/>
    </location>
</feature>
<gene>
    <name evidence="2" type="ORF">GSY69_06090</name>
</gene>
<reference evidence="2 3" key="1">
    <citation type="submission" date="2020-01" db="EMBL/GenBank/DDBJ databases">
        <authorList>
            <person name="Deng T."/>
        </authorList>
    </citation>
    <scope>NUCLEOTIDE SEQUENCE [LARGE SCALE GENOMIC DNA]</scope>
    <source>
        <strain evidence="2 3">5221</strain>
    </source>
</reference>
<keyword evidence="1" id="KW-0472">Membrane</keyword>
<evidence type="ECO:0008006" key="4">
    <source>
        <dbReference type="Google" id="ProtNLM"/>
    </source>
</evidence>
<name>A0A6N9H653_9MICO</name>
<dbReference type="Proteomes" id="UP000469215">
    <property type="component" value="Unassembled WGS sequence"/>
</dbReference>
<sequence length="158" mass="15994">MSTEHSPADSAAGGGRPAETAAQAAWRRVWLRLLVRGACVVAAIAAASLLVGGLLAGARGLAGAGVGSALAAVFVLVSVGVMYVGRNASLTAVGGMLGIGFAFKAFIFMIIVWNIKDAPWLSGPVAFFTIVAAVLATSALEVLTVQRARIPYVDPEAG</sequence>
<keyword evidence="1" id="KW-1133">Transmembrane helix</keyword>
<feature type="transmembrane region" description="Helical" evidence="1">
    <location>
        <begin position="96"/>
        <end position="115"/>
    </location>
</feature>
<feature type="transmembrane region" description="Helical" evidence="1">
    <location>
        <begin position="61"/>
        <end position="84"/>
    </location>
</feature>
<dbReference type="EMBL" id="WWEQ01000019">
    <property type="protein sequence ID" value="MYM19550.1"/>
    <property type="molecule type" value="Genomic_DNA"/>
</dbReference>
<accession>A0A6N9H653</accession>
<dbReference type="RefSeq" id="WP_160952984.1">
    <property type="nucleotide sequence ID" value="NZ_WWEQ01000019.1"/>
</dbReference>
<proteinExistence type="predicted"/>
<evidence type="ECO:0000313" key="3">
    <source>
        <dbReference type="Proteomes" id="UP000469215"/>
    </source>
</evidence>
<keyword evidence="3" id="KW-1185">Reference proteome</keyword>
<evidence type="ECO:0000256" key="1">
    <source>
        <dbReference type="SAM" id="Phobius"/>
    </source>
</evidence>
<comment type="caution">
    <text evidence="2">The sequence shown here is derived from an EMBL/GenBank/DDBJ whole genome shotgun (WGS) entry which is preliminary data.</text>
</comment>
<protein>
    <recommendedName>
        <fullName evidence="4">ATP synthase protein I</fullName>
    </recommendedName>
</protein>